<proteinExistence type="predicted"/>
<dbReference type="VEuPathDB" id="VectorBase:BGLB024080"/>
<name>A0A2C9KVN1_BIOGL</name>
<dbReference type="EnsemblMetazoa" id="BGLB024080-RA">
    <property type="protein sequence ID" value="BGLB024080-PA"/>
    <property type="gene ID" value="BGLB024080"/>
</dbReference>
<reference evidence="1" key="1">
    <citation type="submission" date="2020-05" db="UniProtKB">
        <authorList>
            <consortium name="EnsemblMetazoa"/>
        </authorList>
    </citation>
    <scope>IDENTIFICATION</scope>
    <source>
        <strain evidence="1">BB02</strain>
    </source>
</reference>
<accession>A0A2C9KVN1</accession>
<protein>
    <submittedName>
        <fullName evidence="1">Uncharacterized protein</fullName>
    </submittedName>
</protein>
<dbReference type="AlphaFoldDB" id="A0A2C9KVN1"/>
<organism evidence="1 2">
    <name type="scientific">Biomphalaria glabrata</name>
    <name type="common">Bloodfluke planorb</name>
    <name type="synonym">Freshwater snail</name>
    <dbReference type="NCBI Taxonomy" id="6526"/>
    <lineage>
        <taxon>Eukaryota</taxon>
        <taxon>Metazoa</taxon>
        <taxon>Spiralia</taxon>
        <taxon>Lophotrochozoa</taxon>
        <taxon>Mollusca</taxon>
        <taxon>Gastropoda</taxon>
        <taxon>Heterobranchia</taxon>
        <taxon>Euthyneura</taxon>
        <taxon>Panpulmonata</taxon>
        <taxon>Hygrophila</taxon>
        <taxon>Lymnaeoidea</taxon>
        <taxon>Planorbidae</taxon>
        <taxon>Biomphalaria</taxon>
    </lineage>
</organism>
<evidence type="ECO:0000313" key="1">
    <source>
        <dbReference type="EnsemblMetazoa" id="BGLB024080-PA"/>
    </source>
</evidence>
<dbReference type="VEuPathDB" id="VectorBase:BGLAX_039308"/>
<dbReference type="Proteomes" id="UP000076420">
    <property type="component" value="Unassembled WGS sequence"/>
</dbReference>
<evidence type="ECO:0000313" key="2">
    <source>
        <dbReference type="Proteomes" id="UP000076420"/>
    </source>
</evidence>
<sequence length="154" mass="17801">MGICPASNTTENPFLNFAIEMPVPDYFGKEFMIFKLPFDYKLSLTTFYRNVKVSFFNDINASEFSVESFQPTWLSCERNQGARLVATHSVQVVLMVNNETDTQPFGMSMVLPVEIFTTHYIWMSNSIENVQEYIVLLYRTHEELMLNLDGISLL</sequence>